<dbReference type="AlphaFoldDB" id="A0AAD6MTE2"/>
<dbReference type="PANTHER" id="PTHR35205:SF1">
    <property type="entry name" value="ZU5 DOMAIN-CONTAINING PROTEIN"/>
    <property type="match status" value="1"/>
</dbReference>
<gene>
    <name evidence="1" type="ORF">N7493_008054</name>
</gene>
<proteinExistence type="predicted"/>
<name>A0AAD6MTE2_9EURO</name>
<dbReference type="Gene3D" id="3.40.50.300">
    <property type="entry name" value="P-loop containing nucleotide triphosphate hydrolases"/>
    <property type="match status" value="1"/>
</dbReference>
<dbReference type="Proteomes" id="UP001215712">
    <property type="component" value="Unassembled WGS sequence"/>
</dbReference>
<dbReference type="InterPro" id="IPR027417">
    <property type="entry name" value="P-loop_NTPase"/>
</dbReference>
<accession>A0AAD6MTE2</accession>
<dbReference type="GO" id="GO:0016787">
    <property type="term" value="F:hydrolase activity"/>
    <property type="evidence" value="ECO:0007669"/>
    <property type="project" value="UniProtKB-KW"/>
</dbReference>
<protein>
    <submittedName>
        <fullName evidence="1">P-loop containing nucleoside triphosphate hydrolase protein</fullName>
    </submittedName>
</protein>
<dbReference type="PANTHER" id="PTHR35205">
    <property type="entry name" value="NB-ARC AND TPR DOMAIN PROTEIN"/>
    <property type="match status" value="1"/>
</dbReference>
<dbReference type="EMBL" id="JAQJAN010000012">
    <property type="protein sequence ID" value="KAJ5716143.1"/>
    <property type="molecule type" value="Genomic_DNA"/>
</dbReference>
<keyword evidence="1" id="KW-0378">Hydrolase</keyword>
<comment type="caution">
    <text evidence="1">The sequence shown here is derived from an EMBL/GenBank/DDBJ whole genome shotgun (WGS) entry which is preliminary data.</text>
</comment>
<keyword evidence="2" id="KW-1185">Reference proteome</keyword>
<organism evidence="1 2">
    <name type="scientific">Penicillium malachiteum</name>
    <dbReference type="NCBI Taxonomy" id="1324776"/>
    <lineage>
        <taxon>Eukaryota</taxon>
        <taxon>Fungi</taxon>
        <taxon>Dikarya</taxon>
        <taxon>Ascomycota</taxon>
        <taxon>Pezizomycotina</taxon>
        <taxon>Eurotiomycetes</taxon>
        <taxon>Eurotiomycetidae</taxon>
        <taxon>Eurotiales</taxon>
        <taxon>Aspergillaceae</taxon>
        <taxon>Penicillium</taxon>
    </lineage>
</organism>
<evidence type="ECO:0000313" key="1">
    <source>
        <dbReference type="EMBL" id="KAJ5716143.1"/>
    </source>
</evidence>
<reference evidence="1" key="1">
    <citation type="journal article" date="2023" name="IMA Fungus">
        <title>Comparative genomic study of the Penicillium genus elucidates a diverse pangenome and 15 lateral gene transfer events.</title>
        <authorList>
            <person name="Petersen C."/>
            <person name="Sorensen T."/>
            <person name="Nielsen M.R."/>
            <person name="Sondergaard T.E."/>
            <person name="Sorensen J.L."/>
            <person name="Fitzpatrick D.A."/>
            <person name="Frisvad J.C."/>
            <person name="Nielsen K.L."/>
        </authorList>
    </citation>
    <scope>NUCLEOTIDE SEQUENCE</scope>
    <source>
        <strain evidence="1">IBT 17514</strain>
    </source>
</reference>
<evidence type="ECO:0000313" key="2">
    <source>
        <dbReference type="Proteomes" id="UP001215712"/>
    </source>
</evidence>
<dbReference type="SUPFAM" id="SSF52540">
    <property type="entry name" value="P-loop containing nucleoside triphosphate hydrolases"/>
    <property type="match status" value="1"/>
</dbReference>
<reference evidence="1" key="2">
    <citation type="submission" date="2023-01" db="EMBL/GenBank/DDBJ databases">
        <authorList>
            <person name="Petersen C."/>
        </authorList>
    </citation>
    <scope>NUCLEOTIDE SEQUENCE</scope>
    <source>
        <strain evidence="1">IBT 17514</strain>
    </source>
</reference>
<sequence>MNSITFGDNNRGGHVGINNGKIYFPAERPETPAAPLSTVPFRRDPDFVNCGTLLGQIDEKGSLPGARVAVVGLGGVGKSQLAIEYSNRVQERSPEPWVFWIHAGNAVRFEQSCREIADRVKIPGRRNPQTNIFKLLCDWLHDARRKWMLILDNLDDDQFLREQNCLENDIGPIWAYFSSLSGLILVTSRSRRTASSIVEDGDIVTVEPWIRIMPPYFLRRSLDRKQTSKITSN</sequence>